<evidence type="ECO:0000256" key="11">
    <source>
        <dbReference type="ARBA" id="ARBA00030948"/>
    </source>
</evidence>
<evidence type="ECO:0000256" key="10">
    <source>
        <dbReference type="ARBA" id="ARBA00023186"/>
    </source>
</evidence>
<proteinExistence type="inferred from homology"/>
<evidence type="ECO:0000256" key="1">
    <source>
        <dbReference type="ARBA" id="ARBA00004383"/>
    </source>
</evidence>
<evidence type="ECO:0000256" key="12">
    <source>
        <dbReference type="ARBA" id="ARBA00031542"/>
    </source>
</evidence>
<sequence>MTDGSLRGAELDGAWGAWDGRRLTPSADLRRRFDQLLTTLGETRPDELRLLVAWLAERDLGPPGAQAVLEVWDRYLKLQQHAFRETMDLGRPERWASVLQERQLVRRELLGMAWADAFYREEETALRQRLDRPPQTQSAAEPVWTAAAPAGLAPQAWHHERVVALGQEAADRLQAEERAQAEWEQRLTTARSTIEHLSRAPELSPGQRQAAVQNWLNQHFQGSERLRASALLGL</sequence>
<dbReference type="SUPFAM" id="SSF158855">
    <property type="entry name" value="Lipase chaperone-like"/>
    <property type="match status" value="1"/>
</dbReference>
<dbReference type="EMBL" id="AOGK01000016">
    <property type="protein sequence ID" value="MDG5977008.1"/>
    <property type="molecule type" value="Genomic_DNA"/>
</dbReference>
<dbReference type="AlphaFoldDB" id="A0A9X4P5U9"/>
<evidence type="ECO:0000256" key="7">
    <source>
        <dbReference type="ARBA" id="ARBA00022989"/>
    </source>
</evidence>
<gene>
    <name evidence="13" type="ORF">H010_17231</name>
</gene>
<comment type="caution">
    <text evidence="13">The sequence shown here is derived from an EMBL/GenBank/DDBJ whole genome shotgun (WGS) entry which is preliminary data.</text>
</comment>
<keyword evidence="8" id="KW-0443">Lipid metabolism</keyword>
<dbReference type="Pfam" id="PF03280">
    <property type="entry name" value="Lipase_chap"/>
    <property type="match status" value="1"/>
</dbReference>
<accession>A0A9X4P5U9</accession>
<keyword evidence="7" id="KW-1133">Transmembrane helix</keyword>
<dbReference type="RefSeq" id="WP_068166926.1">
    <property type="nucleotide sequence ID" value="NZ_AOGK01000016.1"/>
</dbReference>
<evidence type="ECO:0000313" key="14">
    <source>
        <dbReference type="Proteomes" id="UP001152876"/>
    </source>
</evidence>
<dbReference type="GO" id="GO:0006457">
    <property type="term" value="P:protein folding"/>
    <property type="evidence" value="ECO:0007669"/>
    <property type="project" value="InterPro"/>
</dbReference>
<dbReference type="InterPro" id="IPR004961">
    <property type="entry name" value="Lipase_chaperone"/>
</dbReference>
<reference evidence="13" key="1">
    <citation type="submission" date="2013-01" db="EMBL/GenBank/DDBJ databases">
        <title>Genome draft of Hydrogenophaga taeniospiralis 2K1.</title>
        <authorList>
            <person name="Gomila M."/>
            <person name="Lalucat J."/>
        </authorList>
    </citation>
    <scope>NUCLEOTIDE SEQUENCE</scope>
    <source>
        <strain evidence="13">CCUG 15921</strain>
    </source>
</reference>
<keyword evidence="10" id="KW-0143">Chaperone</keyword>
<evidence type="ECO:0000256" key="2">
    <source>
        <dbReference type="ARBA" id="ARBA00010358"/>
    </source>
</evidence>
<comment type="similarity">
    <text evidence="2">Belongs to the lipase chaperone family.</text>
</comment>
<keyword evidence="3" id="KW-1003">Cell membrane</keyword>
<keyword evidence="5" id="KW-0812">Transmembrane</keyword>
<dbReference type="GO" id="GO:0016042">
    <property type="term" value="P:lipid catabolic process"/>
    <property type="evidence" value="ECO:0007669"/>
    <property type="project" value="UniProtKB-KW"/>
</dbReference>
<evidence type="ECO:0000256" key="3">
    <source>
        <dbReference type="ARBA" id="ARBA00022475"/>
    </source>
</evidence>
<keyword evidence="4" id="KW-0997">Cell inner membrane</keyword>
<evidence type="ECO:0000256" key="9">
    <source>
        <dbReference type="ARBA" id="ARBA00023136"/>
    </source>
</evidence>
<protein>
    <recommendedName>
        <fullName evidence="11">Lipase helper protein</fullName>
    </recommendedName>
    <alternativeName>
        <fullName evidence="12">Lipase modulator</fullName>
    </alternativeName>
</protein>
<keyword evidence="6" id="KW-0442">Lipid degradation</keyword>
<dbReference type="GO" id="GO:0051082">
    <property type="term" value="F:unfolded protein binding"/>
    <property type="evidence" value="ECO:0007669"/>
    <property type="project" value="InterPro"/>
</dbReference>
<name>A0A9X4P5U9_9BURK</name>
<evidence type="ECO:0000313" key="13">
    <source>
        <dbReference type="EMBL" id="MDG5977008.1"/>
    </source>
</evidence>
<evidence type="ECO:0000256" key="4">
    <source>
        <dbReference type="ARBA" id="ARBA00022519"/>
    </source>
</evidence>
<dbReference type="Proteomes" id="UP001152876">
    <property type="component" value="Unassembled WGS sequence"/>
</dbReference>
<keyword evidence="14" id="KW-1185">Reference proteome</keyword>
<evidence type="ECO:0000256" key="8">
    <source>
        <dbReference type="ARBA" id="ARBA00023098"/>
    </source>
</evidence>
<evidence type="ECO:0000256" key="6">
    <source>
        <dbReference type="ARBA" id="ARBA00022963"/>
    </source>
</evidence>
<keyword evidence="9" id="KW-0472">Membrane</keyword>
<evidence type="ECO:0000256" key="5">
    <source>
        <dbReference type="ARBA" id="ARBA00022692"/>
    </source>
</evidence>
<organism evidence="13 14">
    <name type="scientific">Hydrogenophaga taeniospiralis CCUG 15921</name>
    <dbReference type="NCBI Taxonomy" id="1281780"/>
    <lineage>
        <taxon>Bacteria</taxon>
        <taxon>Pseudomonadati</taxon>
        <taxon>Pseudomonadota</taxon>
        <taxon>Betaproteobacteria</taxon>
        <taxon>Burkholderiales</taxon>
        <taxon>Comamonadaceae</taxon>
        <taxon>Hydrogenophaga</taxon>
    </lineage>
</organism>
<dbReference type="GO" id="GO:0005886">
    <property type="term" value="C:plasma membrane"/>
    <property type="evidence" value="ECO:0007669"/>
    <property type="project" value="UniProtKB-SubCell"/>
</dbReference>
<comment type="subcellular location">
    <subcellularLocation>
        <location evidence="1">Cell inner membrane</location>
        <topology evidence="1">Single-pass membrane protein</topology>
        <orientation evidence="1">Periplasmic side</orientation>
    </subcellularLocation>
</comment>